<dbReference type="Proteomes" id="UP000663881">
    <property type="component" value="Unassembled WGS sequence"/>
</dbReference>
<name>A0A814NJ37_9BILA</name>
<feature type="domain" description="Cupin type-2" evidence="3">
    <location>
        <begin position="290"/>
        <end position="346"/>
    </location>
</feature>
<reference evidence="4" key="1">
    <citation type="submission" date="2021-02" db="EMBL/GenBank/DDBJ databases">
        <authorList>
            <person name="Nowell W R."/>
        </authorList>
    </citation>
    <scope>NUCLEOTIDE SEQUENCE</scope>
</reference>
<dbReference type="Gene3D" id="2.60.120.10">
    <property type="entry name" value="Jelly Rolls"/>
    <property type="match status" value="1"/>
</dbReference>
<evidence type="ECO:0000313" key="6">
    <source>
        <dbReference type="Proteomes" id="UP000663891"/>
    </source>
</evidence>
<dbReference type="SUPFAM" id="SSF51182">
    <property type="entry name" value="RmlC-like cupins"/>
    <property type="match status" value="1"/>
</dbReference>
<dbReference type="InterPro" id="IPR013096">
    <property type="entry name" value="Cupin_2"/>
</dbReference>
<evidence type="ECO:0000313" key="5">
    <source>
        <dbReference type="EMBL" id="CAF3505684.1"/>
    </source>
</evidence>
<dbReference type="GO" id="GO:0008270">
    <property type="term" value="F:zinc ion binding"/>
    <property type="evidence" value="ECO:0007669"/>
    <property type="project" value="UniProtKB-KW"/>
</dbReference>
<dbReference type="GO" id="GO:0043161">
    <property type="term" value="P:proteasome-mediated ubiquitin-dependent protein catabolic process"/>
    <property type="evidence" value="ECO:0007669"/>
    <property type="project" value="TreeGrafter"/>
</dbReference>
<dbReference type="EMBL" id="CAJNON010000198">
    <property type="protein sequence ID" value="CAF1093684.1"/>
    <property type="molecule type" value="Genomic_DNA"/>
</dbReference>
<dbReference type="AlphaFoldDB" id="A0A814NJ37"/>
<dbReference type="InterPro" id="IPR011042">
    <property type="entry name" value="6-blade_b-propeller_TolB-like"/>
</dbReference>
<dbReference type="PROSITE" id="PS51125">
    <property type="entry name" value="NHL"/>
    <property type="match status" value="1"/>
</dbReference>
<dbReference type="GO" id="GO:0061630">
    <property type="term" value="F:ubiquitin protein ligase activity"/>
    <property type="evidence" value="ECO:0007669"/>
    <property type="project" value="TreeGrafter"/>
</dbReference>
<dbReference type="InterPro" id="IPR014710">
    <property type="entry name" value="RmlC-like_jellyroll"/>
</dbReference>
<evidence type="ECO:0000256" key="1">
    <source>
        <dbReference type="ARBA" id="ARBA00022737"/>
    </source>
</evidence>
<dbReference type="InterPro" id="IPR001258">
    <property type="entry name" value="NHL_repeat"/>
</dbReference>
<dbReference type="SUPFAM" id="SSF101898">
    <property type="entry name" value="NHL repeat"/>
    <property type="match status" value="1"/>
</dbReference>
<protein>
    <recommendedName>
        <fullName evidence="3">Cupin type-2 domain-containing protein</fullName>
    </recommendedName>
</protein>
<dbReference type="CDD" id="cd05819">
    <property type="entry name" value="NHL"/>
    <property type="match status" value="1"/>
</dbReference>
<dbReference type="Pfam" id="PF01436">
    <property type="entry name" value="NHL"/>
    <property type="match status" value="3"/>
</dbReference>
<dbReference type="InterPro" id="IPR011051">
    <property type="entry name" value="RmlC_Cupin_sf"/>
</dbReference>
<dbReference type="Gene3D" id="2.40.10.500">
    <property type="match status" value="1"/>
</dbReference>
<dbReference type="InterPro" id="IPR050952">
    <property type="entry name" value="TRIM-NHL_E3_ligases"/>
</dbReference>
<dbReference type="PANTHER" id="PTHR24104">
    <property type="entry name" value="E3 UBIQUITIN-PROTEIN LIGASE NHLRC1-RELATED"/>
    <property type="match status" value="1"/>
</dbReference>
<dbReference type="Pfam" id="PF07883">
    <property type="entry name" value="Cupin_2"/>
    <property type="match status" value="1"/>
</dbReference>
<dbReference type="EMBL" id="CAJOAY010000044">
    <property type="protein sequence ID" value="CAF3505684.1"/>
    <property type="molecule type" value="Genomic_DNA"/>
</dbReference>
<proteinExistence type="predicted"/>
<feature type="repeat" description="NHL" evidence="2">
    <location>
        <begin position="187"/>
        <end position="230"/>
    </location>
</feature>
<sequence>MALDSSNTLYIADRNNNRVQKVLMGSIIGTTIAGQSNGTGGSALNCLNTPSDIDVDVNGNIYVVDTNNHRVVFWPTGSSSGTIAAGNGISGSSNNQLDTPYGIAHDWSSNIFYITDQNNHRVMRYFSNSTSGTVVAGNNGAGLGTTQLYYPLGIYFDSSSNSLLIVNWVGHNVVRWVLGTNSWTLVVGTTGAAGSTSTMLQSPFDVTCDSMNNVYVADTGNHRIQFYLAGQSNGTTIAGVSGTMENMSTVTNLSKVNINEKASLFSAHWTPKIIGELNGQHVKLAKLLGEFGWHSHKDEDELFLVIKGQVVIQLRNNQNGDILLNEGEMFIVPRGVEHNPKAENGECTVLLFEPASTVNTGDERNDKTHLELEHI</sequence>
<evidence type="ECO:0000256" key="2">
    <source>
        <dbReference type="PROSITE-ProRule" id="PRU00504"/>
    </source>
</evidence>
<dbReference type="OrthoDB" id="204928at2759"/>
<keyword evidence="1" id="KW-0677">Repeat</keyword>
<dbReference type="CDD" id="cd02226">
    <property type="entry name" value="cupin_YdbB-like"/>
    <property type="match status" value="1"/>
</dbReference>
<dbReference type="GO" id="GO:0000209">
    <property type="term" value="P:protein polyubiquitination"/>
    <property type="evidence" value="ECO:0007669"/>
    <property type="project" value="TreeGrafter"/>
</dbReference>
<organism evidence="4 6">
    <name type="scientific">Adineta steineri</name>
    <dbReference type="NCBI Taxonomy" id="433720"/>
    <lineage>
        <taxon>Eukaryota</taxon>
        <taxon>Metazoa</taxon>
        <taxon>Spiralia</taxon>
        <taxon>Gnathifera</taxon>
        <taxon>Rotifera</taxon>
        <taxon>Eurotatoria</taxon>
        <taxon>Bdelloidea</taxon>
        <taxon>Adinetida</taxon>
        <taxon>Adinetidae</taxon>
        <taxon>Adineta</taxon>
    </lineage>
</organism>
<accession>A0A814NJ37</accession>
<gene>
    <name evidence="5" type="ORF">OKA104_LOCUS1753</name>
    <name evidence="4" type="ORF">VCS650_LOCUS19702</name>
</gene>
<evidence type="ECO:0000259" key="3">
    <source>
        <dbReference type="Pfam" id="PF07883"/>
    </source>
</evidence>
<dbReference type="Gene3D" id="2.120.10.30">
    <property type="entry name" value="TolB, C-terminal domain"/>
    <property type="match status" value="1"/>
</dbReference>
<comment type="caution">
    <text evidence="4">The sequence shown here is derived from an EMBL/GenBank/DDBJ whole genome shotgun (WGS) entry which is preliminary data.</text>
</comment>
<dbReference type="PANTHER" id="PTHR24104:SF25">
    <property type="entry name" value="PROTEIN LIN-41"/>
    <property type="match status" value="1"/>
</dbReference>
<evidence type="ECO:0000313" key="4">
    <source>
        <dbReference type="EMBL" id="CAF1093684.1"/>
    </source>
</evidence>
<dbReference type="Proteomes" id="UP000663891">
    <property type="component" value="Unassembled WGS sequence"/>
</dbReference>